<dbReference type="PROSITE" id="PS50865">
    <property type="entry name" value="ZF_MYND_2"/>
    <property type="match status" value="1"/>
</dbReference>
<dbReference type="InterPro" id="IPR002893">
    <property type="entry name" value="Znf_MYND"/>
</dbReference>
<evidence type="ECO:0000256" key="4">
    <source>
        <dbReference type="PROSITE-ProRule" id="PRU00134"/>
    </source>
</evidence>
<evidence type="ECO:0000259" key="6">
    <source>
        <dbReference type="PROSITE" id="PS50280"/>
    </source>
</evidence>
<feature type="domain" description="SET" evidence="6">
    <location>
        <begin position="29"/>
        <end position="291"/>
    </location>
</feature>
<dbReference type="PANTHER" id="PTHR12197:SF251">
    <property type="entry name" value="EG:BACR7C10.4 PROTEIN"/>
    <property type="match status" value="1"/>
</dbReference>
<evidence type="ECO:0000256" key="2">
    <source>
        <dbReference type="ARBA" id="ARBA00022771"/>
    </source>
</evidence>
<evidence type="ECO:0000259" key="7">
    <source>
        <dbReference type="PROSITE" id="PS50865"/>
    </source>
</evidence>
<protein>
    <recommendedName>
        <fullName evidence="10">Suppressor of anucleate metulae protein B</fullName>
    </recommendedName>
</protein>
<dbReference type="EMBL" id="JAVRRJ010000008">
    <property type="protein sequence ID" value="KAK5081982.1"/>
    <property type="molecule type" value="Genomic_DNA"/>
</dbReference>
<dbReference type="Gene3D" id="2.170.270.10">
    <property type="entry name" value="SET domain"/>
    <property type="match status" value="1"/>
</dbReference>
<keyword evidence="9" id="KW-1185">Reference proteome</keyword>
<dbReference type="GO" id="GO:0005634">
    <property type="term" value="C:nucleus"/>
    <property type="evidence" value="ECO:0007669"/>
    <property type="project" value="TreeGrafter"/>
</dbReference>
<keyword evidence="3" id="KW-0862">Zinc</keyword>
<dbReference type="Gene3D" id="1.10.220.160">
    <property type="match status" value="1"/>
</dbReference>
<dbReference type="Gene3D" id="6.10.140.2220">
    <property type="match status" value="1"/>
</dbReference>
<dbReference type="CDD" id="cd20071">
    <property type="entry name" value="SET_SMYD"/>
    <property type="match status" value="1"/>
</dbReference>
<dbReference type="Pfam" id="PF01753">
    <property type="entry name" value="zf-MYND"/>
    <property type="match status" value="1"/>
</dbReference>
<dbReference type="InterPro" id="IPR001214">
    <property type="entry name" value="SET_dom"/>
</dbReference>
<proteinExistence type="predicted"/>
<comment type="caution">
    <text evidence="8">The sequence shown here is derived from an EMBL/GenBank/DDBJ whole genome shotgun (WGS) entry which is preliminary data.</text>
</comment>
<evidence type="ECO:0000313" key="8">
    <source>
        <dbReference type="EMBL" id="KAK5081982.1"/>
    </source>
</evidence>
<dbReference type="SUPFAM" id="SSF82199">
    <property type="entry name" value="SET domain"/>
    <property type="match status" value="1"/>
</dbReference>
<evidence type="ECO:0000256" key="5">
    <source>
        <dbReference type="SAM" id="MobiDB-lite"/>
    </source>
</evidence>
<accession>A0AAN7SUJ6</accession>
<dbReference type="PANTHER" id="PTHR12197">
    <property type="entry name" value="HISTONE-LYSINE N-METHYLTRANSFERASE SMYD"/>
    <property type="match status" value="1"/>
</dbReference>
<evidence type="ECO:0008006" key="10">
    <source>
        <dbReference type="Google" id="ProtNLM"/>
    </source>
</evidence>
<feature type="region of interest" description="Disordered" evidence="5">
    <location>
        <begin position="509"/>
        <end position="530"/>
    </location>
</feature>
<sequence length="552" mass="62275">MDEMDSLLDSLLEQRKGTSVSYIDDRYANVLRLEKVPSKGEGVTTLKALPVTEPICSLKYPTMMAMDPEFLPTTCYHCLVITSNPLPLPGYGYTSMDLKTCNGCHIARFCGRDCQVKSWHAYHKYECKVFKKVQNNLPSSMMRAVLRMVLLKDRGLVSDEEWDRVIGLDSHEQILAGRGRSNLTDMAETIKHLATSGMSVTMIQRLIFIMKSNANELPTPIYGGIGVMLDPLIGKLNHSCEPNISIHRPQHTMASGWMDSTNLSEHERKTFIQIIPLREIKEGEELLNCYIVPTVAVEARRAKLMEDYFFHCECGKCQCDVKAAAQLIESHPDLSAQFGQWAQKTIRSVPQQVKKQGGNSLSKAMAAMDHSERFLEHPTLYTTGDYPQIAMRLTLLGLQSQAFDIALINMLWVYFLVNPQRFVGGHTPTEIYTIFLLLDILDGILRISMPPGVETVDAEKWSKNLTTRGLTLDDLLHWRDRICSDLERRLAGSAAKDLLSLVEKRKEKRRVSPAQGKDKAQEQSMTNAEAGMRSALRLKEPLWKLALHETGC</sequence>
<evidence type="ECO:0000256" key="1">
    <source>
        <dbReference type="ARBA" id="ARBA00022723"/>
    </source>
</evidence>
<dbReference type="InterPro" id="IPR050869">
    <property type="entry name" value="H3K4_H4K5_MeTrfase"/>
</dbReference>
<evidence type="ECO:0000313" key="9">
    <source>
        <dbReference type="Proteomes" id="UP001309876"/>
    </source>
</evidence>
<dbReference type="PROSITE" id="PS50280">
    <property type="entry name" value="SET"/>
    <property type="match status" value="1"/>
</dbReference>
<dbReference type="AlphaFoldDB" id="A0AAN7SUJ6"/>
<dbReference type="Proteomes" id="UP001309876">
    <property type="component" value="Unassembled WGS sequence"/>
</dbReference>
<keyword evidence="1" id="KW-0479">Metal-binding</keyword>
<dbReference type="InterPro" id="IPR046341">
    <property type="entry name" value="SET_dom_sf"/>
</dbReference>
<evidence type="ECO:0000256" key="3">
    <source>
        <dbReference type="ARBA" id="ARBA00022833"/>
    </source>
</evidence>
<gene>
    <name evidence="8" type="ORF">LTR05_007124</name>
</gene>
<organism evidence="8 9">
    <name type="scientific">Lithohypha guttulata</name>
    <dbReference type="NCBI Taxonomy" id="1690604"/>
    <lineage>
        <taxon>Eukaryota</taxon>
        <taxon>Fungi</taxon>
        <taxon>Dikarya</taxon>
        <taxon>Ascomycota</taxon>
        <taxon>Pezizomycotina</taxon>
        <taxon>Eurotiomycetes</taxon>
        <taxon>Chaetothyriomycetidae</taxon>
        <taxon>Chaetothyriales</taxon>
        <taxon>Trichomeriaceae</taxon>
        <taxon>Lithohypha</taxon>
    </lineage>
</organism>
<name>A0AAN7SUJ6_9EURO</name>
<keyword evidence="2 4" id="KW-0863">Zinc-finger</keyword>
<feature type="domain" description="MYND-type" evidence="7">
    <location>
        <begin position="75"/>
        <end position="127"/>
    </location>
</feature>
<reference evidence="8 9" key="1">
    <citation type="submission" date="2023-08" db="EMBL/GenBank/DDBJ databases">
        <title>Black Yeasts Isolated from many extreme environments.</title>
        <authorList>
            <person name="Coleine C."/>
            <person name="Stajich J.E."/>
            <person name="Selbmann L."/>
        </authorList>
    </citation>
    <scope>NUCLEOTIDE SEQUENCE [LARGE SCALE GENOMIC DNA]</scope>
    <source>
        <strain evidence="8 9">CCFEE 5910</strain>
    </source>
</reference>
<dbReference type="GO" id="GO:0008270">
    <property type="term" value="F:zinc ion binding"/>
    <property type="evidence" value="ECO:0007669"/>
    <property type="project" value="UniProtKB-KW"/>
</dbReference>